<dbReference type="RefSeq" id="WP_151535620.1">
    <property type="nucleotide sequence ID" value="NZ_WBOS01000006.1"/>
</dbReference>
<proteinExistence type="predicted"/>
<keyword evidence="2" id="KW-1185">Reference proteome</keyword>
<gene>
    <name evidence="1" type="ORF">F7731_15175</name>
</gene>
<evidence type="ECO:0000313" key="2">
    <source>
        <dbReference type="Proteomes" id="UP000481030"/>
    </source>
</evidence>
<dbReference type="AlphaFoldDB" id="A0A6L3V8J2"/>
<comment type="caution">
    <text evidence="1">The sequence shown here is derived from an EMBL/GenBank/DDBJ whole genome shotgun (WGS) entry which is preliminary data.</text>
</comment>
<reference evidence="1 2" key="1">
    <citation type="journal article" date="2016" name="Antonie Van Leeuwenhoek">
        <title>Bacillus depressus sp. nov., isolated from soil of a sunflower field.</title>
        <authorList>
            <person name="Wei X."/>
            <person name="Xin D."/>
            <person name="Xin Y."/>
            <person name="Zhang H."/>
            <person name="Wang T."/>
            <person name="Zhang J."/>
        </authorList>
    </citation>
    <scope>NUCLEOTIDE SEQUENCE [LARGE SCALE GENOMIC DNA]</scope>
    <source>
        <strain evidence="1 2">BZ1</strain>
    </source>
</reference>
<name>A0A6L3V8J2_9BACI</name>
<organism evidence="1 2">
    <name type="scientific">Cytobacillus depressus</name>
    <dbReference type="NCBI Taxonomy" id="1602942"/>
    <lineage>
        <taxon>Bacteria</taxon>
        <taxon>Bacillati</taxon>
        <taxon>Bacillota</taxon>
        <taxon>Bacilli</taxon>
        <taxon>Bacillales</taxon>
        <taxon>Bacillaceae</taxon>
        <taxon>Cytobacillus</taxon>
    </lineage>
</organism>
<protein>
    <submittedName>
        <fullName evidence="1">AraC family transcriptional regulator</fullName>
    </submittedName>
</protein>
<evidence type="ECO:0000313" key="1">
    <source>
        <dbReference type="EMBL" id="KAB2334544.1"/>
    </source>
</evidence>
<dbReference type="OrthoDB" id="9801721at2"/>
<dbReference type="Proteomes" id="UP000481030">
    <property type="component" value="Unassembled WGS sequence"/>
</dbReference>
<sequence length="220" mass="26054">MAQIQKLNILNGQEMYDYFKKTHHLQQEIMVPFNEAMCYGNTSMDLFSDEFTAVRAKVHHVSSIQYNELTLKPLQPLLDKDFTYLKLWFGPDMFCQINVLTILAWLDQTKFAQPIDLQLINDHYKPLEKFTLEVNGYYDLYKQVLVDKNTPSATYPEPLKKGIELYLNYQNEESDLMLYIKNHPNVPEKELMYDLLMKFPEYGLGDIQYIELIRKCRISI</sequence>
<dbReference type="EMBL" id="WBOS01000006">
    <property type="protein sequence ID" value="KAB2334544.1"/>
    <property type="molecule type" value="Genomic_DNA"/>
</dbReference>
<accession>A0A6L3V8J2</accession>